<evidence type="ECO:0000256" key="2">
    <source>
        <dbReference type="ARBA" id="ARBA00009477"/>
    </source>
</evidence>
<evidence type="ECO:0000256" key="7">
    <source>
        <dbReference type="SAM" id="Phobius"/>
    </source>
</evidence>
<accession>A0A1L9QRI2</accession>
<proteinExistence type="inferred from homology"/>
<keyword evidence="11" id="KW-1185">Reference proteome</keyword>
<sequence length="498" mass="55646">MKTQPRYTETYIEQPILLERPVIWSQVLVWLLLLITSSGIAWAAIAEIEQAVPAQGQLEPEGSVNEVKSPTSGMVREILIEDGDVVQEGELLITFDPTAPQADIESLTKQEITLKEEIEIYDRILSGGNIQSGPPELASLASLRQTLLAENEYFNAQLDGYNPNQAVSSAFNSNQDRLLSASRAEYQSRVEAARLEIAELDKQINRTQRQVSAISNRIQKTEETLAINEKTLGRIRPLVEEGALSQLQYDRQEQEVLRYQDELLAREGEIEQLELEEQRLRVEKAQSQEAVSNAIAISAKDILTRVADNQRRIAEIDSQLARAKIESKKRLAEVEGELIKAQQALGYQELRAPVSGVVFDLQAGTGHVAQATERLLSIVPNDALIAEVYIPNKDIGFVNEGMQVELDVSSFPSSEFGTIKGTLTWIGSDALEPTQVRPFYAFPATIQLDKQYFTVNDKQLDLQAGMDISANIKVRKRTILSLLTDKFDTKIRSLETVR</sequence>
<protein>
    <submittedName>
        <fullName evidence="10">Hemolysin D</fullName>
    </submittedName>
</protein>
<dbReference type="STRING" id="1925591.BI308_11770"/>
<dbReference type="InterPro" id="IPR011053">
    <property type="entry name" value="Single_hybrid_motif"/>
</dbReference>
<evidence type="ECO:0000259" key="9">
    <source>
        <dbReference type="Pfam" id="PF26002"/>
    </source>
</evidence>
<dbReference type="Pfam" id="PF25917">
    <property type="entry name" value="BSH_RND"/>
    <property type="match status" value="1"/>
</dbReference>
<dbReference type="Gene3D" id="2.40.50.100">
    <property type="match status" value="1"/>
</dbReference>
<keyword evidence="6" id="KW-0175">Coiled coil</keyword>
<dbReference type="Proteomes" id="UP000183940">
    <property type="component" value="Unassembled WGS sequence"/>
</dbReference>
<feature type="domain" description="AprE-like beta-barrel" evidence="9">
    <location>
        <begin position="384"/>
        <end position="474"/>
    </location>
</feature>
<evidence type="ECO:0000256" key="5">
    <source>
        <dbReference type="ARBA" id="ARBA00023136"/>
    </source>
</evidence>
<dbReference type="PRINTS" id="PR01490">
    <property type="entry name" value="RTXTOXIND"/>
</dbReference>
<dbReference type="PANTHER" id="PTHR30386">
    <property type="entry name" value="MEMBRANE FUSION SUBUNIT OF EMRAB-TOLC MULTIDRUG EFFLUX PUMP"/>
    <property type="match status" value="1"/>
</dbReference>
<dbReference type="PANTHER" id="PTHR30386:SF26">
    <property type="entry name" value="TRANSPORT PROTEIN COMB"/>
    <property type="match status" value="1"/>
</dbReference>
<evidence type="ECO:0000259" key="8">
    <source>
        <dbReference type="Pfam" id="PF25917"/>
    </source>
</evidence>
<keyword evidence="4 7" id="KW-1133">Transmembrane helix</keyword>
<feature type="coiled-coil region" evidence="6">
    <location>
        <begin position="183"/>
        <end position="224"/>
    </location>
</feature>
<evidence type="ECO:0000256" key="4">
    <source>
        <dbReference type="ARBA" id="ARBA00022989"/>
    </source>
</evidence>
<comment type="caution">
    <text evidence="10">The sequence shown here is derived from an EMBL/GenBank/DDBJ whole genome shotgun (WGS) entry which is preliminary data.</text>
</comment>
<dbReference type="Gene3D" id="2.40.30.170">
    <property type="match status" value="1"/>
</dbReference>
<dbReference type="EMBL" id="MLAW01000018">
    <property type="protein sequence ID" value="OJJ25300.1"/>
    <property type="molecule type" value="Genomic_DNA"/>
</dbReference>
<evidence type="ECO:0000313" key="10">
    <source>
        <dbReference type="EMBL" id="OJJ25300.1"/>
    </source>
</evidence>
<dbReference type="InterPro" id="IPR058982">
    <property type="entry name" value="Beta-barrel_AprE"/>
</dbReference>
<evidence type="ECO:0000256" key="1">
    <source>
        <dbReference type="ARBA" id="ARBA00004167"/>
    </source>
</evidence>
<comment type="similarity">
    <text evidence="2">Belongs to the membrane fusion protein (MFP) (TC 8.A.1) family.</text>
</comment>
<gene>
    <name evidence="10" type="ORF">BI308_11770</name>
</gene>
<keyword evidence="5 7" id="KW-0472">Membrane</keyword>
<dbReference type="GO" id="GO:0016020">
    <property type="term" value="C:membrane"/>
    <property type="evidence" value="ECO:0007669"/>
    <property type="project" value="UniProtKB-SubCell"/>
</dbReference>
<evidence type="ECO:0000256" key="6">
    <source>
        <dbReference type="SAM" id="Coils"/>
    </source>
</evidence>
<organism evidence="10 11">
    <name type="scientific">Roseofilum reptotaenium AO1-A</name>
    <dbReference type="NCBI Taxonomy" id="1925591"/>
    <lineage>
        <taxon>Bacteria</taxon>
        <taxon>Bacillati</taxon>
        <taxon>Cyanobacteriota</taxon>
        <taxon>Cyanophyceae</taxon>
        <taxon>Desertifilales</taxon>
        <taxon>Desertifilaceae</taxon>
        <taxon>Roseofilum</taxon>
    </lineage>
</organism>
<dbReference type="SUPFAM" id="SSF51230">
    <property type="entry name" value="Single hybrid motif"/>
    <property type="match status" value="1"/>
</dbReference>
<dbReference type="AlphaFoldDB" id="A0A1L9QRI2"/>
<keyword evidence="3 7" id="KW-0812">Transmembrane</keyword>
<reference evidence="10" key="1">
    <citation type="submission" date="2016-10" db="EMBL/GenBank/DDBJ databases">
        <title>CRISPR-Cas defence system in Roseofilum reptotaenium: evidence of a bacteriophage-cyanobacterium arms race in the coral black band disease.</title>
        <authorList>
            <person name="Buerger P."/>
            <person name="Wood-Charlson E.M."/>
            <person name="Weynberg K.D."/>
            <person name="Willis B."/>
            <person name="Van Oppen M.J."/>
        </authorList>
    </citation>
    <scope>NUCLEOTIDE SEQUENCE [LARGE SCALE GENOMIC DNA]</scope>
    <source>
        <strain evidence="10">AO1-A</strain>
    </source>
</reference>
<dbReference type="Pfam" id="PF26002">
    <property type="entry name" value="Beta-barrel_AprE"/>
    <property type="match status" value="1"/>
</dbReference>
<evidence type="ECO:0000256" key="3">
    <source>
        <dbReference type="ARBA" id="ARBA00022692"/>
    </source>
</evidence>
<comment type="subcellular location">
    <subcellularLocation>
        <location evidence="1">Membrane</location>
        <topology evidence="1">Single-pass membrane protein</topology>
    </subcellularLocation>
</comment>
<name>A0A1L9QRI2_9CYAN</name>
<evidence type="ECO:0000313" key="11">
    <source>
        <dbReference type="Proteomes" id="UP000183940"/>
    </source>
</evidence>
<feature type="domain" description="Multidrug resistance protein MdtA-like barrel-sandwich hybrid" evidence="8">
    <location>
        <begin position="66"/>
        <end position="375"/>
    </location>
</feature>
<feature type="transmembrane region" description="Helical" evidence="7">
    <location>
        <begin position="21"/>
        <end position="45"/>
    </location>
</feature>
<dbReference type="InterPro" id="IPR050739">
    <property type="entry name" value="MFP"/>
</dbReference>
<dbReference type="InterPro" id="IPR058625">
    <property type="entry name" value="MdtA-like_BSH"/>
</dbReference>
<feature type="coiled-coil region" evidence="6">
    <location>
        <begin position="256"/>
        <end position="344"/>
    </location>
</feature>